<dbReference type="EMBL" id="JAUIQD010000002">
    <property type="protein sequence ID" value="KAK3360577.1"/>
    <property type="molecule type" value="Genomic_DNA"/>
</dbReference>
<feature type="repeat" description="ANK" evidence="3">
    <location>
        <begin position="237"/>
        <end position="265"/>
    </location>
</feature>
<reference evidence="4" key="1">
    <citation type="journal article" date="2023" name="Mol. Phylogenet. Evol.">
        <title>Genome-scale phylogeny and comparative genomics of the fungal order Sordariales.</title>
        <authorList>
            <person name="Hensen N."/>
            <person name="Bonometti L."/>
            <person name="Westerberg I."/>
            <person name="Brannstrom I.O."/>
            <person name="Guillou S."/>
            <person name="Cros-Aarteil S."/>
            <person name="Calhoun S."/>
            <person name="Haridas S."/>
            <person name="Kuo A."/>
            <person name="Mondo S."/>
            <person name="Pangilinan J."/>
            <person name="Riley R."/>
            <person name="LaButti K."/>
            <person name="Andreopoulos B."/>
            <person name="Lipzen A."/>
            <person name="Chen C."/>
            <person name="Yan M."/>
            <person name="Daum C."/>
            <person name="Ng V."/>
            <person name="Clum A."/>
            <person name="Steindorff A."/>
            <person name="Ohm R.A."/>
            <person name="Martin F."/>
            <person name="Silar P."/>
            <person name="Natvig D.O."/>
            <person name="Lalanne C."/>
            <person name="Gautier V."/>
            <person name="Ament-Velasquez S.L."/>
            <person name="Kruys A."/>
            <person name="Hutchinson M.I."/>
            <person name="Powell A.J."/>
            <person name="Barry K."/>
            <person name="Miller A.N."/>
            <person name="Grigoriev I.V."/>
            <person name="Debuchy R."/>
            <person name="Gladieux P."/>
            <person name="Hiltunen Thoren M."/>
            <person name="Johannesson H."/>
        </authorList>
    </citation>
    <scope>NUCLEOTIDE SEQUENCE</scope>
    <source>
        <strain evidence="4">CBS 955.72</strain>
    </source>
</reference>
<feature type="repeat" description="ANK" evidence="3">
    <location>
        <begin position="127"/>
        <end position="159"/>
    </location>
</feature>
<keyword evidence="2 3" id="KW-0040">ANK repeat</keyword>
<dbReference type="PROSITE" id="PS50088">
    <property type="entry name" value="ANK_REPEAT"/>
    <property type="match status" value="2"/>
</dbReference>
<evidence type="ECO:0008006" key="6">
    <source>
        <dbReference type="Google" id="ProtNLM"/>
    </source>
</evidence>
<dbReference type="Proteomes" id="UP001275084">
    <property type="component" value="Unassembled WGS sequence"/>
</dbReference>
<dbReference type="Gene3D" id="1.25.40.20">
    <property type="entry name" value="Ankyrin repeat-containing domain"/>
    <property type="match status" value="2"/>
</dbReference>
<evidence type="ECO:0000256" key="1">
    <source>
        <dbReference type="ARBA" id="ARBA00022737"/>
    </source>
</evidence>
<keyword evidence="1" id="KW-0677">Repeat</keyword>
<gene>
    <name evidence="4" type="ORF">B0T25DRAFT_535934</name>
</gene>
<sequence>MVVLCFSECQRSPVLARQTVNIRATMTATTSNMQSSLSPIELLVPEIMDGVLFYLTFTETARLGQSSRRLQQRMQSYMFKPKNNRNLAMKWACQNGVISIIDIAISFGSSPSVVSITSSTDLAPSNAKTLTLHLAARHGHSDAFRHLIELSARVDDRDVDKFTVHAFIRMLCRPVHADLLRLFLTAGLACQLSQEARDEALLSVIMSTETVALDSVRMLLDGGASPNYVRSNLKKEGSISPLSAALVSGRLDLFQILLDRGADISGPLDPHPLSVPRLPQHVPVCAAAHHMIKEGTKLMQICLDNGADINIHAPFLRHRKDLILSLTTPLLLYLDSIPSWGDANGPAGLGGLQYLLDNGASLAINAISVNLRSGRYRFQPAPSPVELLLDKWSVRELTQPSFLSALKLLVLHGGVLSRTGEILAKHDYPTAQQKDPGVISAWQDFLRTILSSPAYHQDLNTFLFTYIVSKGTLPNSGISIGNPPTDSNLTHVTILQLIEAGADINTTLTPHGPTALHALCWEYSKAEYPLNARFSWLFRWARETMTPERVEFLRFLVERCGADIGAEWEGRTPAETLKLAWDRLGEGEKARAQEVAGILGVSAEL</sequence>
<dbReference type="PROSITE" id="PS50297">
    <property type="entry name" value="ANK_REP_REGION"/>
    <property type="match status" value="1"/>
</dbReference>
<dbReference type="InterPro" id="IPR036770">
    <property type="entry name" value="Ankyrin_rpt-contain_sf"/>
</dbReference>
<dbReference type="SUPFAM" id="SSF48403">
    <property type="entry name" value="Ankyrin repeat"/>
    <property type="match status" value="1"/>
</dbReference>
<evidence type="ECO:0000256" key="2">
    <source>
        <dbReference type="ARBA" id="ARBA00023043"/>
    </source>
</evidence>
<comment type="caution">
    <text evidence="4">The sequence shown here is derived from an EMBL/GenBank/DDBJ whole genome shotgun (WGS) entry which is preliminary data.</text>
</comment>
<dbReference type="AlphaFoldDB" id="A0AAJ0MJ05"/>
<dbReference type="PANTHER" id="PTHR24198:SF165">
    <property type="entry name" value="ANKYRIN REPEAT-CONTAINING PROTEIN-RELATED"/>
    <property type="match status" value="1"/>
</dbReference>
<evidence type="ECO:0000256" key="3">
    <source>
        <dbReference type="PROSITE-ProRule" id="PRU00023"/>
    </source>
</evidence>
<dbReference type="SMART" id="SM00248">
    <property type="entry name" value="ANK"/>
    <property type="match status" value="8"/>
</dbReference>
<evidence type="ECO:0000313" key="5">
    <source>
        <dbReference type="Proteomes" id="UP001275084"/>
    </source>
</evidence>
<evidence type="ECO:0000313" key="4">
    <source>
        <dbReference type="EMBL" id="KAK3360577.1"/>
    </source>
</evidence>
<keyword evidence="5" id="KW-1185">Reference proteome</keyword>
<reference evidence="4" key="2">
    <citation type="submission" date="2023-06" db="EMBL/GenBank/DDBJ databases">
        <authorList>
            <consortium name="Lawrence Berkeley National Laboratory"/>
            <person name="Haridas S."/>
            <person name="Hensen N."/>
            <person name="Bonometti L."/>
            <person name="Westerberg I."/>
            <person name="Brannstrom I.O."/>
            <person name="Guillou S."/>
            <person name="Cros-Aarteil S."/>
            <person name="Calhoun S."/>
            <person name="Kuo A."/>
            <person name="Mondo S."/>
            <person name="Pangilinan J."/>
            <person name="Riley R."/>
            <person name="Labutti K."/>
            <person name="Andreopoulos B."/>
            <person name="Lipzen A."/>
            <person name="Chen C."/>
            <person name="Yanf M."/>
            <person name="Daum C."/>
            <person name="Ng V."/>
            <person name="Clum A."/>
            <person name="Steindorff A."/>
            <person name="Ohm R."/>
            <person name="Martin F."/>
            <person name="Silar P."/>
            <person name="Natvig D."/>
            <person name="Lalanne C."/>
            <person name="Gautier V."/>
            <person name="Ament-Velasquez S.L."/>
            <person name="Kruys A."/>
            <person name="Hutchinson M.I."/>
            <person name="Powell A.J."/>
            <person name="Barry K."/>
            <person name="Miller A.N."/>
            <person name="Grigoriev I.V."/>
            <person name="Debuchy R."/>
            <person name="Gladieux P."/>
            <person name="Thoren M.H."/>
            <person name="Johannesson H."/>
        </authorList>
    </citation>
    <scope>NUCLEOTIDE SEQUENCE</scope>
    <source>
        <strain evidence="4">CBS 955.72</strain>
    </source>
</reference>
<accession>A0AAJ0MJ05</accession>
<dbReference type="InterPro" id="IPR002110">
    <property type="entry name" value="Ankyrin_rpt"/>
</dbReference>
<organism evidence="4 5">
    <name type="scientific">Lasiosphaeria hispida</name>
    <dbReference type="NCBI Taxonomy" id="260671"/>
    <lineage>
        <taxon>Eukaryota</taxon>
        <taxon>Fungi</taxon>
        <taxon>Dikarya</taxon>
        <taxon>Ascomycota</taxon>
        <taxon>Pezizomycotina</taxon>
        <taxon>Sordariomycetes</taxon>
        <taxon>Sordariomycetidae</taxon>
        <taxon>Sordariales</taxon>
        <taxon>Lasiosphaeriaceae</taxon>
        <taxon>Lasiosphaeria</taxon>
    </lineage>
</organism>
<proteinExistence type="predicted"/>
<dbReference type="PANTHER" id="PTHR24198">
    <property type="entry name" value="ANKYRIN REPEAT AND PROTEIN KINASE DOMAIN-CONTAINING PROTEIN"/>
    <property type="match status" value="1"/>
</dbReference>
<name>A0AAJ0MJ05_9PEZI</name>
<dbReference type="Pfam" id="PF00023">
    <property type="entry name" value="Ank"/>
    <property type="match status" value="1"/>
</dbReference>
<protein>
    <recommendedName>
        <fullName evidence="6">Ankyrin</fullName>
    </recommendedName>
</protein>